<dbReference type="InterPro" id="IPR043777">
    <property type="entry name" value="DUF5719"/>
</dbReference>
<evidence type="ECO:0000313" key="3">
    <source>
        <dbReference type="Proteomes" id="UP000291189"/>
    </source>
</evidence>
<dbReference type="OrthoDB" id="3729011at2"/>
<protein>
    <recommendedName>
        <fullName evidence="4">Secreted protein</fullName>
    </recommendedName>
</protein>
<dbReference type="AlphaFoldDB" id="A0A4Q5J303"/>
<proteinExistence type="predicted"/>
<comment type="caution">
    <text evidence="2">The sequence shown here is derived from an EMBL/GenBank/DDBJ whole genome shotgun (WGS) entry which is preliminary data.</text>
</comment>
<sequence length="490" mass="49492">MSAPSPGKRAGRRVAERPKRPERTPRDRGALVPVALLLVAALALALTRGSEPEDVLGGTEGALVDRAQLACPTSDLPDLTGAGVKATASAGLLATDDKGTELGDGGELGTGLPGDEPSRLDVGRGELVPLDDAAEGPYLDARGELAAGLFGFRTDRRSGASAASAVGACVAPRASWWFTGVGADLDHTSELVLTNLDPGPAVVDVNVYGPDGEVDTVGTRGITVAPGETTTVPLADIAPQSPELMVNVEASRGRVAVAASDRYAVGPAAPVGFAWVGDATRPSRRVRLAGVPATATSSTLVVGNPGDSEALVSVEVAGKNGSFTPTDLEDLSVAPGTVETLDLTDVLPAEEAVALRVHAQVPVLASMRAATRNDVTYADVATPLTGSAVAPVLTGARTTIQLTAGAEAGAVTVEGFDASGRSTGSDDVSVDATATATWRPARGTAYVVVRPTEGAVFGAAVYDEGAGLSTSTLEAVPVRVRLPEVVPGPR</sequence>
<feature type="compositionally biased region" description="Basic and acidic residues" evidence="1">
    <location>
        <begin position="13"/>
        <end position="29"/>
    </location>
</feature>
<reference evidence="2 3" key="1">
    <citation type="submission" date="2019-01" db="EMBL/GenBank/DDBJ databases">
        <title>Nocardioides guangzhouensis sp. nov., an actinobacterium isolated from soil.</title>
        <authorList>
            <person name="Fu Y."/>
            <person name="Cai Y."/>
            <person name="Lin Z."/>
            <person name="Chen P."/>
        </authorList>
    </citation>
    <scope>NUCLEOTIDE SEQUENCE [LARGE SCALE GENOMIC DNA]</scope>
    <source>
        <strain evidence="2 3">NBRC 105384</strain>
    </source>
</reference>
<feature type="region of interest" description="Disordered" evidence="1">
    <location>
        <begin position="1"/>
        <end position="29"/>
    </location>
</feature>
<feature type="compositionally biased region" description="Gly residues" evidence="1">
    <location>
        <begin position="102"/>
        <end position="112"/>
    </location>
</feature>
<dbReference type="Proteomes" id="UP000291189">
    <property type="component" value="Unassembled WGS sequence"/>
</dbReference>
<keyword evidence="3" id="KW-1185">Reference proteome</keyword>
<evidence type="ECO:0008006" key="4">
    <source>
        <dbReference type="Google" id="ProtNLM"/>
    </source>
</evidence>
<name>A0A4Q5J303_9ACTN</name>
<feature type="region of interest" description="Disordered" evidence="1">
    <location>
        <begin position="96"/>
        <end position="120"/>
    </location>
</feature>
<accession>A0A4Q5J303</accession>
<dbReference type="RefSeq" id="WP_129986653.1">
    <property type="nucleotide sequence ID" value="NZ_SDPU01000020.1"/>
</dbReference>
<organism evidence="2 3">
    <name type="scientific">Nocardioides iriomotensis</name>
    <dbReference type="NCBI Taxonomy" id="715784"/>
    <lineage>
        <taxon>Bacteria</taxon>
        <taxon>Bacillati</taxon>
        <taxon>Actinomycetota</taxon>
        <taxon>Actinomycetes</taxon>
        <taxon>Propionibacteriales</taxon>
        <taxon>Nocardioidaceae</taxon>
        <taxon>Nocardioides</taxon>
    </lineage>
</organism>
<dbReference type="EMBL" id="SDPU01000020">
    <property type="protein sequence ID" value="RYU12834.1"/>
    <property type="molecule type" value="Genomic_DNA"/>
</dbReference>
<evidence type="ECO:0000313" key="2">
    <source>
        <dbReference type="EMBL" id="RYU12834.1"/>
    </source>
</evidence>
<dbReference type="Pfam" id="PF18986">
    <property type="entry name" value="DUF5719"/>
    <property type="match status" value="1"/>
</dbReference>
<evidence type="ECO:0000256" key="1">
    <source>
        <dbReference type="SAM" id="MobiDB-lite"/>
    </source>
</evidence>
<gene>
    <name evidence="2" type="ORF">ETU37_07660</name>
</gene>